<dbReference type="RefSeq" id="WP_108911219.1">
    <property type="nucleotide sequence ID" value="NZ_CP021886.1"/>
</dbReference>
<reference evidence="4 5" key="1">
    <citation type="submission" date="2017-06" db="EMBL/GenBank/DDBJ databases">
        <title>Complete genome of Helicobacter apodemus.</title>
        <authorList>
            <person name="Cho S."/>
        </authorList>
    </citation>
    <scope>NUCLEOTIDE SEQUENCE [LARGE SCALE GENOMIC DNA]</scope>
    <source>
        <strain evidence="4">SCJK1</strain>
        <strain evidence="5">SNUVETPUB-15-01</strain>
    </source>
</reference>
<evidence type="ECO:0000313" key="3">
    <source>
        <dbReference type="EMBL" id="AWI34399.1"/>
    </source>
</evidence>
<feature type="coiled-coil region" evidence="1">
    <location>
        <begin position="63"/>
        <end position="90"/>
    </location>
</feature>
<dbReference type="Proteomes" id="UP000244890">
    <property type="component" value="Chromosome"/>
</dbReference>
<proteinExistence type="predicted"/>
<organism evidence="4 5">
    <name type="scientific">Helicobacter apodemus</name>
    <dbReference type="NCBI Taxonomy" id="135569"/>
    <lineage>
        <taxon>Bacteria</taxon>
        <taxon>Pseudomonadati</taxon>
        <taxon>Campylobacterota</taxon>
        <taxon>Epsilonproteobacteria</taxon>
        <taxon>Campylobacterales</taxon>
        <taxon>Helicobacteraceae</taxon>
        <taxon>Helicobacter</taxon>
    </lineage>
</organism>
<feature type="compositionally biased region" description="Polar residues" evidence="2">
    <location>
        <begin position="13"/>
        <end position="22"/>
    </location>
</feature>
<dbReference type="KEGG" id="had:CDV25_06220"/>
<dbReference type="AlphaFoldDB" id="A0A2U8FE27"/>
<dbReference type="InterPro" id="IPR058078">
    <property type="entry name" value="Cj0814-like"/>
</dbReference>
<name>A0A2U8FE27_9HELI</name>
<dbReference type="EMBL" id="CP021886">
    <property type="protein sequence ID" value="AWI34469.1"/>
    <property type="molecule type" value="Genomic_DNA"/>
</dbReference>
<keyword evidence="1" id="KW-0175">Coiled coil</keyword>
<dbReference type="OrthoDB" id="5317759at2"/>
<accession>A0A2U8FE27</accession>
<dbReference type="KEGG" id="had:CDV25_06610"/>
<protein>
    <submittedName>
        <fullName evidence="4">Uncharacterized protein</fullName>
    </submittedName>
</protein>
<evidence type="ECO:0000313" key="5">
    <source>
        <dbReference type="Proteomes" id="UP000244890"/>
    </source>
</evidence>
<dbReference type="EMBL" id="CP021886">
    <property type="protein sequence ID" value="AWI34399.1"/>
    <property type="molecule type" value="Genomic_DNA"/>
</dbReference>
<feature type="region of interest" description="Disordered" evidence="2">
    <location>
        <begin position="1"/>
        <end position="22"/>
    </location>
</feature>
<gene>
    <name evidence="3" type="ORF">CDV25_06220</name>
    <name evidence="4" type="ORF">CDV25_06610</name>
</gene>
<sequence>MRVENRTNPLGYLTNNATQSSNSNDSFAKMLEKSSNLYLQGDFNPALSLFNPMKNNEDTIDKVQEVKIDKERINELKKQLEALKKENRRRKSPEETSLEEMIKQNFEITQLSMQIDLLQGIAFGKYSIDEKGFMGEDFNAAAGLPLDYKIVYKDLGEFYYDNTSHYDSDYKEIDMAKTLKNAFASFQDFVGDLSQSNAMLKPDEVRALPHRYIYTLGSSRENSKPVMQLNLQESRKFMEVWDKIGKTGISVPFSIHHGLIDIDEILQQRQDHRFHIEERYFEGDKISMSGLLIMSFLGNEIVGEHSDFFYEVEEYNKLLDAQIQKTKKFPNTYVINYDIDERFWDLLNGKISVESHLQELVDLGYTHNGTINWGEDKDKFFNALSSFLKVFQEILDSHSLNAQELQALNKQESYQSTQIKQDSKESKPYEAKTQQEKMNTFLNNLLKVS</sequence>
<evidence type="ECO:0000313" key="4">
    <source>
        <dbReference type="EMBL" id="AWI34469.1"/>
    </source>
</evidence>
<evidence type="ECO:0000256" key="1">
    <source>
        <dbReference type="SAM" id="Coils"/>
    </source>
</evidence>
<evidence type="ECO:0000256" key="2">
    <source>
        <dbReference type="SAM" id="MobiDB-lite"/>
    </source>
</evidence>
<dbReference type="NCBIfam" id="NF046095">
    <property type="entry name" value="flg_dep_Cj0814"/>
    <property type="match status" value="1"/>
</dbReference>